<dbReference type="InterPro" id="IPR050553">
    <property type="entry name" value="Thioredoxin_ResA/DsbE_sf"/>
</dbReference>
<keyword evidence="4" id="KW-0676">Redox-active center</keyword>
<dbReference type="InterPro" id="IPR000866">
    <property type="entry name" value="AhpC/TSA"/>
</dbReference>
<sequence length="409" mass="46489">MFQKIVSSYLIEVEIIIFTARIKKMSPVRKFGLLLLALTTVIVACKDSTKYKIEGQISNAEGSYVYLDELKVSSTQTIDSVLISKNGDFSFEGNVSYPTFFLLRLSENNFITLLVDSAEQVKVKGDAANFGREYSVSGSEGSAYVKELNQNLSRTKHQLDSLRTLQISFRSDANMTAKVEKWTQEYNDIRQAQIEYSQKFVSEHPFSMANVLALYQKFDDETYVIQDLQSLKLAASALNSFFPKSEHVQALYTNTLQLMQEERAARMKNFIQTQGINSPDIVLPNVDGKEIALSSLQGKYVLLQFWSAMDRGSRILNPVLVEVYKKYKNKGFEIYQVSVDENRYEWVDAIEKDKLSWTNVGDMEGSLKALSMYNVRSIPYNYLLDREGKIIAKDLKGPALNNLLGNLLK</sequence>
<keyword evidence="7" id="KW-1185">Reference proteome</keyword>
<feature type="domain" description="Thioredoxin" evidence="5">
    <location>
        <begin position="272"/>
        <end position="409"/>
    </location>
</feature>
<dbReference type="PANTHER" id="PTHR42852">
    <property type="entry name" value="THIOL:DISULFIDE INTERCHANGE PROTEIN DSBE"/>
    <property type="match status" value="1"/>
</dbReference>
<dbReference type="Pfam" id="PF14289">
    <property type="entry name" value="DUF4369"/>
    <property type="match status" value="1"/>
</dbReference>
<dbReference type="InterPro" id="IPR013766">
    <property type="entry name" value="Thioredoxin_domain"/>
</dbReference>
<dbReference type="InterPro" id="IPR025380">
    <property type="entry name" value="DUF4369"/>
</dbReference>
<dbReference type="CDD" id="cd02966">
    <property type="entry name" value="TlpA_like_family"/>
    <property type="match status" value="1"/>
</dbReference>
<keyword evidence="2" id="KW-0201">Cytochrome c-type biogenesis</keyword>
<evidence type="ECO:0000313" key="6">
    <source>
        <dbReference type="EMBL" id="PTN07248.1"/>
    </source>
</evidence>
<reference evidence="6 7" key="1">
    <citation type="submission" date="2018-04" db="EMBL/GenBank/DDBJ databases">
        <title>Genomic Encyclopedia of Archaeal and Bacterial Type Strains, Phase II (KMG-II): from individual species to whole genera.</title>
        <authorList>
            <person name="Goeker M."/>
        </authorList>
    </citation>
    <scope>NUCLEOTIDE SEQUENCE [LARGE SCALE GENOMIC DNA]</scope>
    <source>
        <strain evidence="6 7">DSM 28823</strain>
    </source>
</reference>
<name>A0A2T5BYF7_9BACT</name>
<dbReference type="Pfam" id="PF00578">
    <property type="entry name" value="AhpC-TSA"/>
    <property type="match status" value="1"/>
</dbReference>
<dbReference type="PROSITE" id="PS51352">
    <property type="entry name" value="THIOREDOXIN_2"/>
    <property type="match status" value="1"/>
</dbReference>
<dbReference type="InterPro" id="IPR036249">
    <property type="entry name" value="Thioredoxin-like_sf"/>
</dbReference>
<keyword evidence="3" id="KW-1015">Disulfide bond</keyword>
<evidence type="ECO:0000256" key="4">
    <source>
        <dbReference type="ARBA" id="ARBA00023284"/>
    </source>
</evidence>
<dbReference type="EMBL" id="QAAD01000020">
    <property type="protein sequence ID" value="PTN07248.1"/>
    <property type="molecule type" value="Genomic_DNA"/>
</dbReference>
<protein>
    <submittedName>
        <fullName evidence="6">Peroxiredoxin</fullName>
    </submittedName>
</protein>
<evidence type="ECO:0000259" key="5">
    <source>
        <dbReference type="PROSITE" id="PS51352"/>
    </source>
</evidence>
<evidence type="ECO:0000256" key="1">
    <source>
        <dbReference type="ARBA" id="ARBA00004196"/>
    </source>
</evidence>
<dbReference type="AlphaFoldDB" id="A0A2T5BYF7"/>
<evidence type="ECO:0000256" key="2">
    <source>
        <dbReference type="ARBA" id="ARBA00022748"/>
    </source>
</evidence>
<comment type="caution">
    <text evidence="6">The sequence shown here is derived from an EMBL/GenBank/DDBJ whole genome shotgun (WGS) entry which is preliminary data.</text>
</comment>
<dbReference type="Gene3D" id="3.40.30.10">
    <property type="entry name" value="Glutaredoxin"/>
    <property type="match status" value="1"/>
</dbReference>
<evidence type="ECO:0000256" key="3">
    <source>
        <dbReference type="ARBA" id="ARBA00023157"/>
    </source>
</evidence>
<organism evidence="6 7">
    <name type="scientific">Mangrovibacterium marinum</name>
    <dbReference type="NCBI Taxonomy" id="1639118"/>
    <lineage>
        <taxon>Bacteria</taxon>
        <taxon>Pseudomonadati</taxon>
        <taxon>Bacteroidota</taxon>
        <taxon>Bacteroidia</taxon>
        <taxon>Marinilabiliales</taxon>
        <taxon>Prolixibacteraceae</taxon>
        <taxon>Mangrovibacterium</taxon>
    </lineage>
</organism>
<proteinExistence type="predicted"/>
<evidence type="ECO:0000313" key="7">
    <source>
        <dbReference type="Proteomes" id="UP000243525"/>
    </source>
</evidence>
<dbReference type="PANTHER" id="PTHR42852:SF6">
    <property type="entry name" value="THIOL:DISULFIDE INTERCHANGE PROTEIN DSBE"/>
    <property type="match status" value="1"/>
</dbReference>
<dbReference type="GO" id="GO:0030313">
    <property type="term" value="C:cell envelope"/>
    <property type="evidence" value="ECO:0007669"/>
    <property type="project" value="UniProtKB-SubCell"/>
</dbReference>
<comment type="subcellular location">
    <subcellularLocation>
        <location evidence="1">Cell envelope</location>
    </subcellularLocation>
</comment>
<dbReference type="GO" id="GO:0017004">
    <property type="term" value="P:cytochrome complex assembly"/>
    <property type="evidence" value="ECO:0007669"/>
    <property type="project" value="UniProtKB-KW"/>
</dbReference>
<dbReference type="Proteomes" id="UP000243525">
    <property type="component" value="Unassembled WGS sequence"/>
</dbReference>
<dbReference type="SUPFAM" id="SSF52833">
    <property type="entry name" value="Thioredoxin-like"/>
    <property type="match status" value="1"/>
</dbReference>
<accession>A0A2T5BYF7</accession>
<gene>
    <name evidence="6" type="ORF">C8N47_12033</name>
</gene>